<keyword evidence="2" id="KW-0560">Oxidoreductase</keyword>
<dbReference type="GO" id="GO:0051213">
    <property type="term" value="F:dioxygenase activity"/>
    <property type="evidence" value="ECO:0007669"/>
    <property type="project" value="UniProtKB-KW"/>
</dbReference>
<sequence length="273" mass="29757">MGPRRRRGARPAGRRTPDVEHIEERSAPSGTGGEAGAASPVEAARSCLTRSSVCLMSPASVREHLGADDEAWARFAAHWDELGEDRYAAERGTRRLRRYGQFALTPATGELERLPHTPFVQPEDTNPLYEAVDRDFEPLTDTFAADPLLRPLFDLLAQAAAALDDAGRWIVKVHPFRVVATAGDEGNPTPEGRHRDGVTLVSSLLVNRENAVGGQSCVYTLDGRELLCTTLHRPGSLLMSDDRDSLHCVSPIRPMDITAPAYRDVLVTTLTAA</sequence>
<feature type="compositionally biased region" description="Basic residues" evidence="1">
    <location>
        <begin position="1"/>
        <end position="13"/>
    </location>
</feature>
<reference evidence="2" key="3">
    <citation type="journal article" date="2021" name="bioRxiv">
        <title>Bilateral symmetry of linear streptomycete chromosomes.</title>
        <authorList>
            <person name="Algora-Gallardo L."/>
            <person name="Schniete J.K."/>
            <person name="Mark D.R."/>
            <person name="Hunter I.S."/>
            <person name="Herron P.R."/>
        </authorList>
    </citation>
    <scope>NUCLEOTIDE SEQUENCE</scope>
    <source>
        <strain evidence="2">ATCC 10970</strain>
    </source>
</reference>
<reference evidence="2" key="2">
    <citation type="submission" date="2020-01" db="EMBL/GenBank/DDBJ databases">
        <authorList>
            <person name="Algora L."/>
            <person name="Schniete J.K."/>
            <person name="MacFadyen A."/>
            <person name="Hoskisson P.A."/>
            <person name="Hunter I.S."/>
            <person name="Herron P.R."/>
        </authorList>
    </citation>
    <scope>NUCLEOTIDE SEQUENCE</scope>
    <source>
        <strain evidence="2">ATCC 10970</strain>
    </source>
</reference>
<dbReference type="InterPro" id="IPR018724">
    <property type="entry name" value="2OG-Fe_dioxygenase"/>
</dbReference>
<dbReference type="EMBL" id="CP048261">
    <property type="protein sequence ID" value="QST84035.1"/>
    <property type="molecule type" value="Genomic_DNA"/>
</dbReference>
<evidence type="ECO:0000313" key="3">
    <source>
        <dbReference type="Proteomes" id="UP000011074"/>
    </source>
</evidence>
<organism evidence="2 3">
    <name type="scientific">Streptomyces rimosus subsp. rimosus (strain ATCC 10970 / DSM 40260 / JCM 4667 / NRRL 2234)</name>
    <dbReference type="NCBI Taxonomy" id="1265868"/>
    <lineage>
        <taxon>Bacteria</taxon>
        <taxon>Bacillati</taxon>
        <taxon>Actinomycetota</taxon>
        <taxon>Actinomycetes</taxon>
        <taxon>Kitasatosporales</taxon>
        <taxon>Streptomycetaceae</taxon>
        <taxon>Streptomyces</taxon>
    </lineage>
</organism>
<reference evidence="2" key="1">
    <citation type="submission" date="2012-12" db="EMBL/GenBank/DDBJ databases">
        <authorList>
            <person name="Pethick F.E."/>
            <person name="MacFadyen A.C."/>
            <person name="Tang Z."/>
            <person name="Sangal V."/>
            <person name="Tze-Tze L."/>
            <person name="Chu J."/>
            <person name="Guo M."/>
            <person name="Kirby R."/>
            <person name="Hoskisson P.A."/>
            <person name="Herron P.R."/>
            <person name="Hunter I.S."/>
        </authorList>
    </citation>
    <scope>NUCLEOTIDE SEQUENCE</scope>
    <source>
        <strain evidence="2">ATCC 10970</strain>
    </source>
</reference>
<proteinExistence type="predicted"/>
<evidence type="ECO:0000256" key="1">
    <source>
        <dbReference type="SAM" id="MobiDB-lite"/>
    </source>
</evidence>
<evidence type="ECO:0000313" key="2">
    <source>
        <dbReference type="EMBL" id="QST84035.1"/>
    </source>
</evidence>
<dbReference type="Pfam" id="PF10014">
    <property type="entry name" value="2OG-Fe_Oxy_2"/>
    <property type="match status" value="1"/>
</dbReference>
<gene>
    <name evidence="2" type="ORF">SRIM_031160</name>
</gene>
<dbReference type="Gene3D" id="2.60.120.620">
    <property type="entry name" value="q2cbj1_9rhob like domain"/>
    <property type="match status" value="1"/>
</dbReference>
<feature type="compositionally biased region" description="Basic and acidic residues" evidence="1">
    <location>
        <begin position="15"/>
        <end position="26"/>
    </location>
</feature>
<dbReference type="AlphaFoldDB" id="A0A8A1V0S7"/>
<name>A0A8A1V0S7_STRR1</name>
<accession>A0A8A1V0S7</accession>
<protein>
    <submittedName>
        <fullName evidence="2">2OG-Fe dioxygenase family protein</fullName>
    </submittedName>
</protein>
<keyword evidence="2" id="KW-0223">Dioxygenase</keyword>
<dbReference type="Proteomes" id="UP000011074">
    <property type="component" value="Chromosome"/>
</dbReference>
<feature type="region of interest" description="Disordered" evidence="1">
    <location>
        <begin position="1"/>
        <end position="38"/>
    </location>
</feature>